<dbReference type="EMBL" id="ML014202">
    <property type="protein sequence ID" value="RKP00722.1"/>
    <property type="molecule type" value="Genomic_DNA"/>
</dbReference>
<dbReference type="Gene3D" id="3.15.10.20">
    <property type="entry name" value="Activator of Hsp90 ATPase Aha1, N-terminal domain"/>
    <property type="match status" value="1"/>
</dbReference>
<dbReference type="Gene3D" id="3.30.530.20">
    <property type="match status" value="1"/>
</dbReference>
<dbReference type="AlphaFoldDB" id="A0A4P9X6E2"/>
<dbReference type="CDD" id="cd08892">
    <property type="entry name" value="SRPBCC_Aha1"/>
    <property type="match status" value="1"/>
</dbReference>
<dbReference type="Pfam" id="PF09229">
    <property type="entry name" value="Aha1_N"/>
    <property type="match status" value="1"/>
</dbReference>
<dbReference type="SMART" id="SM01000">
    <property type="entry name" value="Aha1_N"/>
    <property type="match status" value="1"/>
</dbReference>
<dbReference type="InterPro" id="IPR015310">
    <property type="entry name" value="AHSA1-like_N"/>
</dbReference>
<dbReference type="Proteomes" id="UP000274922">
    <property type="component" value="Unassembled WGS sequence"/>
</dbReference>
<dbReference type="PANTHER" id="PTHR13009">
    <property type="entry name" value="HEAT SHOCK PROTEIN 90 HSP90 CO-CHAPERONE AHA-1"/>
    <property type="match status" value="1"/>
</dbReference>
<dbReference type="InterPro" id="IPR023393">
    <property type="entry name" value="START-like_dom_sf"/>
</dbReference>
<dbReference type="STRING" id="1555241.A0A4P9X6E2"/>
<dbReference type="GO" id="GO:0005829">
    <property type="term" value="C:cytosol"/>
    <property type="evidence" value="ECO:0007669"/>
    <property type="project" value="TreeGrafter"/>
</dbReference>
<dbReference type="GO" id="GO:0051087">
    <property type="term" value="F:protein-folding chaperone binding"/>
    <property type="evidence" value="ECO:0007669"/>
    <property type="project" value="InterPro"/>
</dbReference>
<evidence type="ECO:0000313" key="3">
    <source>
        <dbReference type="EMBL" id="RKP00722.1"/>
    </source>
</evidence>
<evidence type="ECO:0000256" key="1">
    <source>
        <dbReference type="ARBA" id="ARBA00006817"/>
    </source>
</evidence>
<sequence length="359" mass="38478">MVVNANNWHWVEKNCLPWAQDWFKTELPKAAQRVTPEHTVRLTEITQVTGDVDLNQRKGKVITIYDVAIHATWEAFEASQADVVLKGTLALPEFMHDTDLDARSSDLACEIATTTTPDAMKPEVVAQLRDLVRTQLLPDIKARLAQFGPALLQAHGKDIQVAVDAARSGGTASSYKPAPPGGNAASSAEADAAAKAAAATVKGSVTTVTQDIEFVCSADDLFAVLTDPQRAQGWTRGQASLGTQPGTPLRLFDGNITGTVVSAQSPQLGNAAQASGTEASAAEAHALAWDFRLSSWPAAHVSRVTFAFSEAGSGHGQRGTRLQVTQTGVPVGETETVRRNWEQFFWRPIKTIYGFGSVF</sequence>
<feature type="domain" description="Activator of Hsp90 ATPase AHSA1-like N-terminal" evidence="2">
    <location>
        <begin position="12"/>
        <end position="157"/>
    </location>
</feature>
<gene>
    <name evidence="3" type="ORF">CXG81DRAFT_26590</name>
</gene>
<dbReference type="InterPro" id="IPR036338">
    <property type="entry name" value="Aha1"/>
</dbReference>
<comment type="similarity">
    <text evidence="1">Belongs to the AHA1 family.</text>
</comment>
<dbReference type="SUPFAM" id="SSF55961">
    <property type="entry name" value="Bet v1-like"/>
    <property type="match status" value="1"/>
</dbReference>
<proteinExistence type="inferred from homology"/>
<evidence type="ECO:0000259" key="2">
    <source>
        <dbReference type="SMART" id="SM01000"/>
    </source>
</evidence>
<keyword evidence="4" id="KW-1185">Reference proteome</keyword>
<dbReference type="Pfam" id="PF08327">
    <property type="entry name" value="AHSA1"/>
    <property type="match status" value="1"/>
</dbReference>
<dbReference type="OrthoDB" id="567237at2759"/>
<dbReference type="GO" id="GO:0006457">
    <property type="term" value="P:protein folding"/>
    <property type="evidence" value="ECO:0007669"/>
    <property type="project" value="TreeGrafter"/>
</dbReference>
<organism evidence="3 4">
    <name type="scientific">Caulochytrium protostelioides</name>
    <dbReference type="NCBI Taxonomy" id="1555241"/>
    <lineage>
        <taxon>Eukaryota</taxon>
        <taxon>Fungi</taxon>
        <taxon>Fungi incertae sedis</taxon>
        <taxon>Chytridiomycota</taxon>
        <taxon>Chytridiomycota incertae sedis</taxon>
        <taxon>Chytridiomycetes</taxon>
        <taxon>Caulochytriales</taxon>
        <taxon>Caulochytriaceae</taxon>
        <taxon>Caulochytrium</taxon>
    </lineage>
</organism>
<protein>
    <recommendedName>
        <fullName evidence="2">Activator of Hsp90 ATPase AHSA1-like N-terminal domain-containing protein</fullName>
    </recommendedName>
</protein>
<name>A0A4P9X6E2_9FUNG</name>
<accession>A0A4P9X6E2</accession>
<dbReference type="PANTHER" id="PTHR13009:SF22">
    <property type="entry name" value="LD43819P"/>
    <property type="match status" value="1"/>
</dbReference>
<dbReference type="SUPFAM" id="SSF103111">
    <property type="entry name" value="Activator of Hsp90 ATPase, Aha1"/>
    <property type="match status" value="1"/>
</dbReference>
<evidence type="ECO:0000313" key="4">
    <source>
        <dbReference type="Proteomes" id="UP000274922"/>
    </source>
</evidence>
<dbReference type="GO" id="GO:0001671">
    <property type="term" value="F:ATPase activator activity"/>
    <property type="evidence" value="ECO:0007669"/>
    <property type="project" value="InterPro"/>
</dbReference>
<dbReference type="InterPro" id="IPR013538">
    <property type="entry name" value="ASHA1/2-like_C"/>
</dbReference>
<reference evidence="4" key="1">
    <citation type="journal article" date="2018" name="Nat. Microbiol.">
        <title>Leveraging single-cell genomics to expand the fungal tree of life.</title>
        <authorList>
            <person name="Ahrendt S.R."/>
            <person name="Quandt C.A."/>
            <person name="Ciobanu D."/>
            <person name="Clum A."/>
            <person name="Salamov A."/>
            <person name="Andreopoulos B."/>
            <person name="Cheng J.F."/>
            <person name="Woyke T."/>
            <person name="Pelin A."/>
            <person name="Henrissat B."/>
            <person name="Reynolds N.K."/>
            <person name="Benny G.L."/>
            <person name="Smith M.E."/>
            <person name="James T.Y."/>
            <person name="Grigoriev I.V."/>
        </authorList>
    </citation>
    <scope>NUCLEOTIDE SEQUENCE [LARGE SCALE GENOMIC DNA]</scope>
    <source>
        <strain evidence="4">ATCC 52028</strain>
    </source>
</reference>